<dbReference type="Proteomes" id="UP000823775">
    <property type="component" value="Unassembled WGS sequence"/>
</dbReference>
<evidence type="ECO:0000313" key="2">
    <source>
        <dbReference type="EMBL" id="MCD9646247.1"/>
    </source>
</evidence>
<name>A0ABS8VHA1_DATST</name>
<protein>
    <submittedName>
        <fullName evidence="2">Uncharacterized protein</fullName>
    </submittedName>
</protein>
<feature type="compositionally biased region" description="Basic residues" evidence="1">
    <location>
        <begin position="1"/>
        <end position="14"/>
    </location>
</feature>
<proteinExistence type="predicted"/>
<organism evidence="2 3">
    <name type="scientific">Datura stramonium</name>
    <name type="common">Jimsonweed</name>
    <name type="synonym">Common thornapple</name>
    <dbReference type="NCBI Taxonomy" id="4076"/>
    <lineage>
        <taxon>Eukaryota</taxon>
        <taxon>Viridiplantae</taxon>
        <taxon>Streptophyta</taxon>
        <taxon>Embryophyta</taxon>
        <taxon>Tracheophyta</taxon>
        <taxon>Spermatophyta</taxon>
        <taxon>Magnoliopsida</taxon>
        <taxon>eudicotyledons</taxon>
        <taxon>Gunneridae</taxon>
        <taxon>Pentapetalae</taxon>
        <taxon>asterids</taxon>
        <taxon>lamiids</taxon>
        <taxon>Solanales</taxon>
        <taxon>Solanaceae</taxon>
        <taxon>Solanoideae</taxon>
        <taxon>Datureae</taxon>
        <taxon>Datura</taxon>
    </lineage>
</organism>
<sequence length="59" mass="6314">IGGPPAKRKWKPMKCRGATGSWKKTGSKSAPHRYFTSHEMRGASDSGVLGSGLEPQTLT</sequence>
<reference evidence="2 3" key="1">
    <citation type="journal article" date="2021" name="BMC Genomics">
        <title>Datura genome reveals duplications of psychoactive alkaloid biosynthetic genes and high mutation rate following tissue culture.</title>
        <authorList>
            <person name="Rajewski A."/>
            <person name="Carter-House D."/>
            <person name="Stajich J."/>
            <person name="Litt A."/>
        </authorList>
    </citation>
    <scope>NUCLEOTIDE SEQUENCE [LARGE SCALE GENOMIC DNA]</scope>
    <source>
        <strain evidence="2">AR-01</strain>
    </source>
</reference>
<dbReference type="EMBL" id="JACEIK010004730">
    <property type="protein sequence ID" value="MCD9646247.1"/>
    <property type="molecule type" value="Genomic_DNA"/>
</dbReference>
<evidence type="ECO:0000256" key="1">
    <source>
        <dbReference type="SAM" id="MobiDB-lite"/>
    </source>
</evidence>
<comment type="caution">
    <text evidence="2">The sequence shown here is derived from an EMBL/GenBank/DDBJ whole genome shotgun (WGS) entry which is preliminary data.</text>
</comment>
<feature type="non-terminal residue" evidence="2">
    <location>
        <position position="1"/>
    </location>
</feature>
<gene>
    <name evidence="2" type="ORF">HAX54_035965</name>
</gene>
<accession>A0ABS8VHA1</accession>
<keyword evidence="3" id="KW-1185">Reference proteome</keyword>
<feature type="region of interest" description="Disordered" evidence="1">
    <location>
        <begin position="1"/>
        <end position="59"/>
    </location>
</feature>
<evidence type="ECO:0000313" key="3">
    <source>
        <dbReference type="Proteomes" id="UP000823775"/>
    </source>
</evidence>